<dbReference type="GO" id="GO:0140359">
    <property type="term" value="F:ABC-type transporter activity"/>
    <property type="evidence" value="ECO:0007669"/>
    <property type="project" value="InterPro"/>
</dbReference>
<dbReference type="AlphaFoldDB" id="A0A4R6XTN9"/>
<evidence type="ECO:0000313" key="6">
    <source>
        <dbReference type="EMBL" id="TDR20813.1"/>
    </source>
</evidence>
<dbReference type="CDD" id="cd10147">
    <property type="entry name" value="Wzt_C-like"/>
    <property type="match status" value="1"/>
</dbReference>
<comment type="similarity">
    <text evidence="1">Belongs to the ABC transporter superfamily.</text>
</comment>
<keyword evidence="7" id="KW-1185">Reference proteome</keyword>
<name>A0A4R6XTN9_9GAMM</name>
<reference evidence="6 7" key="1">
    <citation type="submission" date="2019-03" db="EMBL/GenBank/DDBJ databases">
        <title>Genomic Encyclopedia of Type Strains, Phase IV (KMG-IV): sequencing the most valuable type-strain genomes for metagenomic binning, comparative biology and taxonomic classification.</title>
        <authorList>
            <person name="Goeker M."/>
        </authorList>
    </citation>
    <scope>NUCLEOTIDE SEQUENCE [LARGE SCALE GENOMIC DNA]</scope>
    <source>
        <strain evidence="6 7">DSM 25488</strain>
    </source>
</reference>
<dbReference type="GO" id="GO:0016020">
    <property type="term" value="C:membrane"/>
    <property type="evidence" value="ECO:0007669"/>
    <property type="project" value="InterPro"/>
</dbReference>
<dbReference type="InterPro" id="IPR029439">
    <property type="entry name" value="Wzt_C"/>
</dbReference>
<dbReference type="InterPro" id="IPR003439">
    <property type="entry name" value="ABC_transporter-like_ATP-bd"/>
</dbReference>
<evidence type="ECO:0000313" key="7">
    <source>
        <dbReference type="Proteomes" id="UP000295724"/>
    </source>
</evidence>
<evidence type="ECO:0000256" key="3">
    <source>
        <dbReference type="ARBA" id="ARBA00022741"/>
    </source>
</evidence>
<protein>
    <submittedName>
        <fullName evidence="6">Lipopolysaccharide transport system ATP-binding protein</fullName>
    </submittedName>
</protein>
<keyword evidence="4 6" id="KW-0067">ATP-binding</keyword>
<feature type="domain" description="ABC transporter" evidence="5">
    <location>
        <begin position="5"/>
        <end position="246"/>
    </location>
</feature>
<dbReference type="EMBL" id="SNZB01000003">
    <property type="protein sequence ID" value="TDR20813.1"/>
    <property type="molecule type" value="Genomic_DNA"/>
</dbReference>
<organism evidence="6 7">
    <name type="scientific">Marinicella litoralis</name>
    <dbReference type="NCBI Taxonomy" id="644220"/>
    <lineage>
        <taxon>Bacteria</taxon>
        <taxon>Pseudomonadati</taxon>
        <taxon>Pseudomonadota</taxon>
        <taxon>Gammaproteobacteria</taxon>
        <taxon>Lysobacterales</taxon>
        <taxon>Marinicellaceae</taxon>
        <taxon>Marinicella</taxon>
    </lineage>
</organism>
<dbReference type="SUPFAM" id="SSF52540">
    <property type="entry name" value="P-loop containing nucleoside triphosphate hydrolases"/>
    <property type="match status" value="1"/>
</dbReference>
<dbReference type="InterPro" id="IPR050683">
    <property type="entry name" value="Bact_Polysacc_Export_ATP-bd"/>
</dbReference>
<evidence type="ECO:0000256" key="4">
    <source>
        <dbReference type="ARBA" id="ARBA00022840"/>
    </source>
</evidence>
<evidence type="ECO:0000256" key="2">
    <source>
        <dbReference type="ARBA" id="ARBA00022448"/>
    </source>
</evidence>
<dbReference type="InterPro" id="IPR003593">
    <property type="entry name" value="AAA+_ATPase"/>
</dbReference>
<evidence type="ECO:0000256" key="1">
    <source>
        <dbReference type="ARBA" id="ARBA00005417"/>
    </source>
</evidence>
<dbReference type="PANTHER" id="PTHR46743">
    <property type="entry name" value="TEICHOIC ACIDS EXPORT ATP-BINDING PROTEIN TAGH"/>
    <property type="match status" value="1"/>
</dbReference>
<dbReference type="Gene3D" id="2.70.50.60">
    <property type="entry name" value="abc- transporter (atp binding component) like domain"/>
    <property type="match status" value="1"/>
</dbReference>
<dbReference type="GO" id="GO:0005524">
    <property type="term" value="F:ATP binding"/>
    <property type="evidence" value="ECO:0007669"/>
    <property type="project" value="UniProtKB-KW"/>
</dbReference>
<dbReference type="InterPro" id="IPR015860">
    <property type="entry name" value="ABC_transpr_TagH-like"/>
</dbReference>
<gene>
    <name evidence="6" type="ORF">C8D91_1791</name>
</gene>
<dbReference type="PANTHER" id="PTHR46743:SF2">
    <property type="entry name" value="TEICHOIC ACIDS EXPORT ATP-BINDING PROTEIN TAGH"/>
    <property type="match status" value="1"/>
</dbReference>
<dbReference type="PROSITE" id="PS50893">
    <property type="entry name" value="ABC_TRANSPORTER_2"/>
    <property type="match status" value="1"/>
</dbReference>
<keyword evidence="3" id="KW-0547">Nucleotide-binding</keyword>
<dbReference type="Proteomes" id="UP000295724">
    <property type="component" value="Unassembled WGS sequence"/>
</dbReference>
<keyword evidence="2" id="KW-0813">Transport</keyword>
<dbReference type="Gene3D" id="3.40.50.300">
    <property type="entry name" value="P-loop containing nucleotide triphosphate hydrolases"/>
    <property type="match status" value="1"/>
</dbReference>
<comment type="caution">
    <text evidence="6">The sequence shown here is derived from an EMBL/GenBank/DDBJ whole genome shotgun (WGS) entry which is preliminary data.</text>
</comment>
<dbReference type="GO" id="GO:0016887">
    <property type="term" value="F:ATP hydrolysis activity"/>
    <property type="evidence" value="ECO:0007669"/>
    <property type="project" value="InterPro"/>
</dbReference>
<dbReference type="SMART" id="SM00382">
    <property type="entry name" value="AAA"/>
    <property type="match status" value="1"/>
</dbReference>
<evidence type="ECO:0000259" key="5">
    <source>
        <dbReference type="PROSITE" id="PS50893"/>
    </source>
</evidence>
<proteinExistence type="inferred from homology"/>
<dbReference type="InterPro" id="IPR027417">
    <property type="entry name" value="P-loop_NTPase"/>
</dbReference>
<dbReference type="CDD" id="cd03220">
    <property type="entry name" value="ABC_KpsT_Wzt"/>
    <property type="match status" value="1"/>
</dbReference>
<dbReference type="OrthoDB" id="9778870at2"/>
<sequence length="389" mass="42858">MNELVKLTDISKSYPTSSSSKSHLKNMMRILLSHKNVAAVEVLKNINLKIDEGQSLAIIGENGAGKSTLLKIISGVAKASSGTLEVNCSIGALLELGSGFDPEYTGLENLKMSATLAGIKDDFDFKIQKMIEFADIGDYINQPVSTYSSGMVVRLGFAVITQTKPQLLITDEILAVGDENFQLKCLEWVKNYVTSGGTILLVSHSTYHVTQICKQAIWLEHGQIKMSGSSWDVANAYKSSINNKLEEIQCHKVDDTLLGIKDVTLMNLNGEAIKTIRMGETLRTRVILNSPDGKPPGLCMGIVGYDNRPIYGTYSDFTKAQPKHIGNNTYQFTVDIPNLPLLPGQYRIKTHTMTPDQLQLVDTWESEITVTGDSDENGVCRIDFDWNQV</sequence>
<dbReference type="Pfam" id="PF00005">
    <property type="entry name" value="ABC_tran"/>
    <property type="match status" value="1"/>
</dbReference>
<accession>A0A4R6XTN9</accession>